<dbReference type="RefSeq" id="WP_254166983.1">
    <property type="nucleotide sequence ID" value="NZ_JAHESF010000022.1"/>
</dbReference>
<dbReference type="PANTHER" id="PTHR42767:SF1">
    <property type="entry name" value="ENDO-BETA-1,6-GALACTANASE-LIKE DOMAIN-CONTAINING PROTEIN"/>
    <property type="match status" value="1"/>
</dbReference>
<proteinExistence type="predicted"/>
<dbReference type="EMBL" id="JAHESF010000022">
    <property type="protein sequence ID" value="MBT1699221.1"/>
    <property type="molecule type" value="Genomic_DNA"/>
</dbReference>
<organism evidence="2 3">
    <name type="scientific">Chryseosolibacter histidini</name>
    <dbReference type="NCBI Taxonomy" id="2782349"/>
    <lineage>
        <taxon>Bacteria</taxon>
        <taxon>Pseudomonadati</taxon>
        <taxon>Bacteroidota</taxon>
        <taxon>Cytophagia</taxon>
        <taxon>Cytophagales</taxon>
        <taxon>Chryseotaleaceae</taxon>
        <taxon>Chryseosolibacter</taxon>
    </lineage>
</organism>
<dbReference type="Proteomes" id="UP001319200">
    <property type="component" value="Unassembled WGS sequence"/>
</dbReference>
<dbReference type="InterPro" id="IPR013780">
    <property type="entry name" value="Glyco_hydro_b"/>
</dbReference>
<dbReference type="Gene3D" id="3.20.20.80">
    <property type="entry name" value="Glycosidases"/>
    <property type="match status" value="1"/>
</dbReference>
<feature type="domain" description="Endo-beta-1,6-galactanase-like" evidence="1">
    <location>
        <begin position="26"/>
        <end position="391"/>
    </location>
</feature>
<dbReference type="GO" id="GO:0004553">
    <property type="term" value="F:hydrolase activity, hydrolyzing O-glycosyl compounds"/>
    <property type="evidence" value="ECO:0007669"/>
    <property type="project" value="InterPro"/>
</dbReference>
<dbReference type="Gene3D" id="2.60.40.1180">
    <property type="entry name" value="Golgi alpha-mannosidase II"/>
    <property type="match status" value="1"/>
</dbReference>
<dbReference type="AlphaFoldDB" id="A0AAP2DMX1"/>
<dbReference type="PANTHER" id="PTHR42767">
    <property type="entry name" value="ENDO-BETA-1,6-GALACTANASE"/>
    <property type="match status" value="1"/>
</dbReference>
<gene>
    <name evidence="2" type="ORF">KK083_20155</name>
</gene>
<dbReference type="InterPro" id="IPR017853">
    <property type="entry name" value="GH"/>
</dbReference>
<keyword evidence="3" id="KW-1185">Reference proteome</keyword>
<dbReference type="InterPro" id="IPR039514">
    <property type="entry name" value="6GAL-like"/>
</dbReference>
<dbReference type="InterPro" id="IPR039743">
    <property type="entry name" value="6GAL/EXGAL"/>
</dbReference>
<accession>A0AAP2DMX1</accession>
<evidence type="ECO:0000313" key="2">
    <source>
        <dbReference type="EMBL" id="MBT1699221.1"/>
    </source>
</evidence>
<name>A0AAP2DMX1_9BACT</name>
<dbReference type="SUPFAM" id="SSF51445">
    <property type="entry name" value="(Trans)glycosidases"/>
    <property type="match status" value="1"/>
</dbReference>
<reference evidence="2 3" key="1">
    <citation type="submission" date="2021-05" db="EMBL/GenBank/DDBJ databases">
        <title>A Polyphasic approach of four new species of the genus Ohtaekwangia: Ohtaekwangia histidinii sp. nov., Ohtaekwangia cretensis sp. nov., Ohtaekwangia indiensis sp. nov., Ohtaekwangia reichenbachii sp. nov. from diverse environment.</title>
        <authorList>
            <person name="Octaviana S."/>
        </authorList>
    </citation>
    <scope>NUCLEOTIDE SEQUENCE [LARGE SCALE GENOMIC DNA]</scope>
    <source>
        <strain evidence="2 3">PWU4</strain>
    </source>
</reference>
<evidence type="ECO:0000313" key="3">
    <source>
        <dbReference type="Proteomes" id="UP001319200"/>
    </source>
</evidence>
<protein>
    <recommendedName>
        <fullName evidence="1">Endo-beta-1,6-galactanase-like domain-containing protein</fullName>
    </recommendedName>
</protein>
<comment type="caution">
    <text evidence="2">The sequence shown here is derived from an EMBL/GenBank/DDBJ whole genome shotgun (WGS) entry which is preliminary data.</text>
</comment>
<dbReference type="Pfam" id="PF14587">
    <property type="entry name" value="Glyco_hydr_30_2"/>
    <property type="match status" value="1"/>
</dbReference>
<sequence>MKQYTISTITLSILVTLHIAAYAQREVKITIHPDQEQQRIYGFGASDAWRCQFVGQYWPEEKREQIADLLFSRETDKFGNAKGIGLSLWRFYIGSGSTEQGAQSEIRDEWRRAECFQNSDGTYDWSKQAGQRWFLQAAKKRGVEKFLAFTISAPVHMTLNGKAFNSSGKYDLNILPEKLPAYASFLTDVTEHFQKEEGIRFDYLSPVNEPQWLWEKPTQEGTPATNKDMHALTKLLSEQLSRRKLSTEVLLGEAGDIQYLYKSMNDHGNDAQVRTFFGKNSPLNIASLPNVHRAITGHSYFTTWPVQRLIDYRLALRDTLRAVDPALEYWQTEFCILEKNDDVGGGGRRDLGINTALYYARVIHHDLVLTNASSWQYWTALSEADFKDGLIHIDNGDNGVRGQEDPDSKILQRDGFFRETKILWALGNYSRFVRPGMKRVNVTYDENPSLEKIATNLMVSAYTNKSTGELVIVAINYASEERQLIPGKALRVKNNTFKTYTTSAEKDLAPGKSDAGSITIGPRSVVTLVGRLK</sequence>
<evidence type="ECO:0000259" key="1">
    <source>
        <dbReference type="Pfam" id="PF14587"/>
    </source>
</evidence>